<evidence type="ECO:0000313" key="3">
    <source>
        <dbReference type="Proteomes" id="UP000094053"/>
    </source>
</evidence>
<reference evidence="3" key="1">
    <citation type="submission" date="2016-09" db="EMBL/GenBank/DDBJ databases">
        <authorList>
            <person name="Greninger A.L."/>
            <person name="Jerome K.R."/>
            <person name="Mcnair B."/>
            <person name="Wallis C."/>
            <person name="Fang F."/>
        </authorList>
    </citation>
    <scope>NUCLEOTIDE SEQUENCE [LARGE SCALE GENOMIC DNA]</scope>
    <source>
        <strain evidence="3">M6</strain>
    </source>
</reference>
<dbReference type="SUPFAM" id="SSF50494">
    <property type="entry name" value="Trypsin-like serine proteases"/>
    <property type="match status" value="1"/>
</dbReference>
<protein>
    <recommendedName>
        <fullName evidence="4">Serine protease</fullName>
    </recommendedName>
</protein>
<dbReference type="RefSeq" id="WP_069416856.1">
    <property type="nucleotide sequence ID" value="NZ_JACKUL010000026.1"/>
</dbReference>
<accession>A0A1E3R7Y4</accession>
<feature type="chain" id="PRO_5039388978" description="Serine protease" evidence="1">
    <location>
        <begin position="21"/>
        <end position="249"/>
    </location>
</feature>
<evidence type="ECO:0008006" key="4">
    <source>
        <dbReference type="Google" id="ProtNLM"/>
    </source>
</evidence>
<keyword evidence="3" id="KW-1185">Reference proteome</keyword>
<dbReference type="STRING" id="1776.BHQ18_27720"/>
<dbReference type="AlphaFoldDB" id="A0A1E3R7Y4"/>
<dbReference type="Gene3D" id="2.40.10.10">
    <property type="entry name" value="Trypsin-like serine proteases"/>
    <property type="match status" value="2"/>
</dbReference>
<dbReference type="OrthoDB" id="9766361at2"/>
<dbReference type="InterPro" id="IPR009003">
    <property type="entry name" value="Peptidase_S1_PA"/>
</dbReference>
<evidence type="ECO:0000313" key="2">
    <source>
        <dbReference type="EMBL" id="ODQ86056.1"/>
    </source>
</evidence>
<dbReference type="PANTHER" id="PTHR43019">
    <property type="entry name" value="SERINE ENDOPROTEASE DEGS"/>
    <property type="match status" value="1"/>
</dbReference>
<comment type="caution">
    <text evidence="2">The sequence shown here is derived from an EMBL/GenBank/DDBJ whole genome shotgun (WGS) entry which is preliminary data.</text>
</comment>
<name>A0A1E3R7Y4_MYCFV</name>
<dbReference type="Pfam" id="PF13365">
    <property type="entry name" value="Trypsin_2"/>
    <property type="match status" value="1"/>
</dbReference>
<gene>
    <name evidence="2" type="ORF">BHQ18_27720</name>
</gene>
<proteinExistence type="predicted"/>
<dbReference type="Proteomes" id="UP000094053">
    <property type="component" value="Unassembled WGS sequence"/>
</dbReference>
<keyword evidence="1" id="KW-0732">Signal</keyword>
<organism evidence="2 3">
    <name type="scientific">Mycolicibacterium flavescens</name>
    <name type="common">Mycobacterium flavescens</name>
    <dbReference type="NCBI Taxonomy" id="1776"/>
    <lineage>
        <taxon>Bacteria</taxon>
        <taxon>Bacillati</taxon>
        <taxon>Actinomycetota</taxon>
        <taxon>Actinomycetes</taxon>
        <taxon>Mycobacteriales</taxon>
        <taxon>Mycobacteriaceae</taxon>
        <taxon>Mycolicibacterium</taxon>
    </lineage>
</organism>
<dbReference type="PROSITE" id="PS51257">
    <property type="entry name" value="PROKAR_LIPOPROTEIN"/>
    <property type="match status" value="1"/>
</dbReference>
<evidence type="ECO:0000256" key="1">
    <source>
        <dbReference type="SAM" id="SignalP"/>
    </source>
</evidence>
<dbReference type="InterPro" id="IPR043504">
    <property type="entry name" value="Peptidase_S1_PA_chymotrypsin"/>
</dbReference>
<dbReference type="PANTHER" id="PTHR43019:SF23">
    <property type="entry name" value="PROTEASE DO-LIKE 5, CHLOROPLASTIC"/>
    <property type="match status" value="1"/>
</dbReference>
<sequence length="249" mass="24817">MMRAPAAAVLLAGCVLTGCAHVVTGAARVAAPEAPAHTTVAPAPNATIDAARRSVVQVRAPAGDCGKLLGGTGFVVAPHRVLTAAHVVAGSDSVSIEANDNVLDAQVVSYDAAADVAIIDVPGLVAPPLSLAPLPVEPGTKASVLAYPEHGAFAAVSATVGQLVDLTGPNIYRTTNVTRAVYVVSLPGGLPPGASGGPLVDRAGRVLGVMFGNDVEHADTGFALTSVELARQTTVLTGGTPVWTGDCVE</sequence>
<dbReference type="EMBL" id="MIHA01000035">
    <property type="protein sequence ID" value="ODQ86056.1"/>
    <property type="molecule type" value="Genomic_DNA"/>
</dbReference>
<feature type="signal peptide" evidence="1">
    <location>
        <begin position="1"/>
        <end position="20"/>
    </location>
</feature>